<dbReference type="CDD" id="cd15489">
    <property type="entry name" value="PHD_SF"/>
    <property type="match status" value="1"/>
</dbReference>
<dbReference type="EMBL" id="JAWWNJ010000008">
    <property type="protein sequence ID" value="KAK7050272.1"/>
    <property type="molecule type" value="Genomic_DNA"/>
</dbReference>
<feature type="compositionally biased region" description="Basic and acidic residues" evidence="1">
    <location>
        <begin position="1075"/>
        <end position="1092"/>
    </location>
</feature>
<feature type="region of interest" description="Disordered" evidence="1">
    <location>
        <begin position="173"/>
        <end position="205"/>
    </location>
</feature>
<proteinExistence type="predicted"/>
<accession>A0AAW0DG21</accession>
<comment type="caution">
    <text evidence="2">The sequence shown here is derived from an EMBL/GenBank/DDBJ whole genome shotgun (WGS) entry which is preliminary data.</text>
</comment>
<reference evidence="2 3" key="1">
    <citation type="journal article" date="2024" name="J Genomics">
        <title>Draft genome sequencing and assembly of Favolaschia claudopus CIRM-BRFM 2984 isolated from oak limbs.</title>
        <authorList>
            <person name="Navarro D."/>
            <person name="Drula E."/>
            <person name="Chaduli D."/>
            <person name="Cazenave R."/>
            <person name="Ahrendt S."/>
            <person name="Wang J."/>
            <person name="Lipzen A."/>
            <person name="Daum C."/>
            <person name="Barry K."/>
            <person name="Grigoriev I.V."/>
            <person name="Favel A."/>
            <person name="Rosso M.N."/>
            <person name="Martin F."/>
        </authorList>
    </citation>
    <scope>NUCLEOTIDE SEQUENCE [LARGE SCALE GENOMIC DNA]</scope>
    <source>
        <strain evidence="2 3">CIRM-BRFM 2984</strain>
    </source>
</reference>
<sequence>MEDLVADAPTLLKGCAQHFKNQVTRIKKISGVVDPSKRNIFENYAYKLLHCNTMEEFTSTAENFIRDFPKAESWIRWWMIPEHATMLFPAFRLMTPELWKRIPETTNAQESQNSKVYTAIDKQMALIPGIKGLYKFAISYRELESAAAHGVKIFYGDDPQHWKRSAARYGYTKPSRHNAARRRKIKNDGRPPDTSKALMTKKSRPAEHAAVYEKSYKWRDNSCWLDCALTLISTAASRDYGQSMAPMFEALPANSPLRDLRQMVHTRTQGSIELLGYEDGGSDLLNNQRDGFRRQIRNVRGHQDRGLRSFSSVFGWLYAICGHHRRRGAVVDPLVERASSYFRSTVVLLKACTENSSGFDHWQLSHVRARSEFQLSRTLCEKYAGNVRKWFQDLVRVTKSIPQSGCWQVDDGRPLCLHGNVVMHEVLLNLPIVLVIEMGDMTECEWNIPASIIPYAGNAAASAAGVKYSIVGHWYGGEREQHFTARYLSTSGATKRIFDYNDMKHDGHAIQRSTKSLAGSLTGPSRSIKTGQGFQIYGLVYHLDGGEEAQKFFRKQQVKSAQKLGLQFHFDPSNDNGIPFRCEFIRPHTERMDDDSAWIRDPYLKNLEYISNLPRSPRKWHPPLAPKASTNAPSPPAPAVESDPHPFELPSPIDLRSETGDSDVDAAKKVSSQTTSSTTVCPVWCSGEGCEAYFVEGDDEYDEVQCLDCKWWSHIRCLPKGIDWHDPAVEFICRRCRFFEPDELVLFPPPDTPKLDDGSVQWYPARFLSRDRQQKGTDLEFEFVWLDCIQNAVAAGQTFSASRELCKAVYGLSEEPGKIKKSQLPKVRMPRYLDPNFAGHSNPELEAIFDSAIPSIVTILTDFSVHHPLVQHYINFATEAKKPKKRPKRGVHITPTESSIAFDWQETIGLGSTPEQNALKARAIERLLKRFTLNPLDPDDKFSPAEWQMRVSSVGSALLQILAVQHELKEPLNLNGDILDDLLSQKIIAASFDGEVVLHLIMTCAMGQITNAATSVEKFAKFEREFTVYDETYRPPTFYRVADSTAKPSPPITVIVKRAAEDGIEGEPSSKRAKKKEETERPKPKPRARDTEATVLLEELGLIN</sequence>
<evidence type="ECO:0000313" key="3">
    <source>
        <dbReference type="Proteomes" id="UP001362999"/>
    </source>
</evidence>
<feature type="compositionally biased region" description="Basic residues" evidence="1">
    <location>
        <begin position="174"/>
        <end position="185"/>
    </location>
</feature>
<evidence type="ECO:0000313" key="2">
    <source>
        <dbReference type="EMBL" id="KAK7050272.1"/>
    </source>
</evidence>
<name>A0AAW0DG21_9AGAR</name>
<keyword evidence="3" id="KW-1185">Reference proteome</keyword>
<dbReference type="AlphaFoldDB" id="A0AAW0DG21"/>
<gene>
    <name evidence="2" type="ORF">R3P38DRAFT_3606196</name>
</gene>
<evidence type="ECO:0000256" key="1">
    <source>
        <dbReference type="SAM" id="MobiDB-lite"/>
    </source>
</evidence>
<protein>
    <recommendedName>
        <fullName evidence="4">Zinc finger PHD-type domain-containing protein</fullName>
    </recommendedName>
</protein>
<evidence type="ECO:0008006" key="4">
    <source>
        <dbReference type="Google" id="ProtNLM"/>
    </source>
</evidence>
<feature type="region of interest" description="Disordered" evidence="1">
    <location>
        <begin position="1059"/>
        <end position="1094"/>
    </location>
</feature>
<organism evidence="2 3">
    <name type="scientific">Favolaschia claudopus</name>
    <dbReference type="NCBI Taxonomy" id="2862362"/>
    <lineage>
        <taxon>Eukaryota</taxon>
        <taxon>Fungi</taxon>
        <taxon>Dikarya</taxon>
        <taxon>Basidiomycota</taxon>
        <taxon>Agaricomycotina</taxon>
        <taxon>Agaricomycetes</taxon>
        <taxon>Agaricomycetidae</taxon>
        <taxon>Agaricales</taxon>
        <taxon>Marasmiineae</taxon>
        <taxon>Mycenaceae</taxon>
        <taxon>Favolaschia</taxon>
    </lineage>
</organism>
<feature type="region of interest" description="Disordered" evidence="1">
    <location>
        <begin position="620"/>
        <end position="671"/>
    </location>
</feature>
<dbReference type="Proteomes" id="UP001362999">
    <property type="component" value="Unassembled WGS sequence"/>
</dbReference>